<organism evidence="1 2">
    <name type="scientific">Helicobacter gastrocanis</name>
    <dbReference type="NCBI Taxonomy" id="2849641"/>
    <lineage>
        <taxon>Bacteria</taxon>
        <taxon>Pseudomonadati</taxon>
        <taxon>Campylobacterota</taxon>
        <taxon>Epsilonproteobacteria</taxon>
        <taxon>Campylobacterales</taxon>
        <taxon>Helicobacteraceae</taxon>
        <taxon>Helicobacter</taxon>
    </lineage>
</organism>
<accession>A0ABM7SI38</accession>
<dbReference type="Proteomes" id="UP000826775">
    <property type="component" value="Chromosome"/>
</dbReference>
<dbReference type="EMBL" id="AP024814">
    <property type="protein sequence ID" value="BCZ17410.1"/>
    <property type="molecule type" value="Genomic_DNA"/>
</dbReference>
<protein>
    <submittedName>
        <fullName evidence="1">Uncharacterized protein</fullName>
    </submittedName>
</protein>
<sequence length="49" mass="5564">MGYRGERASKINHQHIVEDEKVKAYLARCGETDKTPLDIDFKSIATKLS</sequence>
<evidence type="ECO:0000313" key="2">
    <source>
        <dbReference type="Proteomes" id="UP000826775"/>
    </source>
</evidence>
<gene>
    <name evidence="1" type="ORF">NHP190003_06920</name>
</gene>
<evidence type="ECO:0000313" key="1">
    <source>
        <dbReference type="EMBL" id="BCZ17410.1"/>
    </source>
</evidence>
<reference evidence="1 2" key="1">
    <citation type="submission" date="2021-07" db="EMBL/GenBank/DDBJ databases">
        <title>Novel Helicobacter sp. Isolated from a dog.</title>
        <authorList>
            <person name="Rimbara E."/>
            <person name="Suzuki M."/>
        </authorList>
    </citation>
    <scope>NUCLEOTIDE SEQUENCE [LARGE SCALE GENOMIC DNA]</scope>
    <source>
        <strain evidence="2">NHP19-003</strain>
    </source>
</reference>
<name>A0ABM7SI38_9HELI</name>
<keyword evidence="2" id="KW-1185">Reference proteome</keyword>
<proteinExistence type="predicted"/>